<dbReference type="AlphaFoldDB" id="A0A0N4YBA9"/>
<dbReference type="Proteomes" id="UP000271162">
    <property type="component" value="Unassembled WGS sequence"/>
</dbReference>
<reference evidence="4" key="1">
    <citation type="submission" date="2016-04" db="UniProtKB">
        <authorList>
            <consortium name="WormBaseParasite"/>
        </authorList>
    </citation>
    <scope>IDENTIFICATION</scope>
</reference>
<evidence type="ECO:0000313" key="3">
    <source>
        <dbReference type="Proteomes" id="UP000271162"/>
    </source>
</evidence>
<dbReference type="WBParaSite" id="NBR_0001373101-mRNA-1">
    <property type="protein sequence ID" value="NBR_0001373101-mRNA-1"/>
    <property type="gene ID" value="NBR_0001373101"/>
</dbReference>
<dbReference type="Pfam" id="PF00188">
    <property type="entry name" value="CAP"/>
    <property type="match status" value="2"/>
</dbReference>
<feature type="domain" description="SCP" evidence="1">
    <location>
        <begin position="16"/>
        <end position="164"/>
    </location>
</feature>
<dbReference type="InterPro" id="IPR001283">
    <property type="entry name" value="CRISP-related"/>
</dbReference>
<dbReference type="EMBL" id="UYSL01021126">
    <property type="protein sequence ID" value="VDL77321.1"/>
    <property type="molecule type" value="Genomic_DNA"/>
</dbReference>
<gene>
    <name evidence="2" type="ORF">NBR_LOCUS13732</name>
</gene>
<keyword evidence="3" id="KW-1185">Reference proteome</keyword>
<name>A0A0N4YBA9_NIPBR</name>
<evidence type="ECO:0000259" key="1">
    <source>
        <dbReference type="SMART" id="SM00198"/>
    </source>
</evidence>
<dbReference type="Gene3D" id="3.40.33.10">
    <property type="entry name" value="CAP"/>
    <property type="match status" value="2"/>
</dbReference>
<dbReference type="SUPFAM" id="SSF55797">
    <property type="entry name" value="PR-1-like"/>
    <property type="match status" value="2"/>
</dbReference>
<dbReference type="PANTHER" id="PTHR10334">
    <property type="entry name" value="CYSTEINE-RICH SECRETORY PROTEIN-RELATED"/>
    <property type="match status" value="1"/>
</dbReference>
<evidence type="ECO:0000313" key="4">
    <source>
        <dbReference type="WBParaSite" id="NBR_0001373101-mRNA-1"/>
    </source>
</evidence>
<dbReference type="SMART" id="SM00198">
    <property type="entry name" value="SCP"/>
    <property type="match status" value="2"/>
</dbReference>
<proteinExistence type="predicted"/>
<organism evidence="4">
    <name type="scientific">Nippostrongylus brasiliensis</name>
    <name type="common">Rat hookworm</name>
    <dbReference type="NCBI Taxonomy" id="27835"/>
    <lineage>
        <taxon>Eukaryota</taxon>
        <taxon>Metazoa</taxon>
        <taxon>Ecdysozoa</taxon>
        <taxon>Nematoda</taxon>
        <taxon>Chromadorea</taxon>
        <taxon>Rhabditida</taxon>
        <taxon>Rhabditina</taxon>
        <taxon>Rhabditomorpha</taxon>
        <taxon>Strongyloidea</taxon>
        <taxon>Heligmosomidae</taxon>
        <taxon>Nippostrongylus</taxon>
    </lineage>
</organism>
<evidence type="ECO:0000313" key="2">
    <source>
        <dbReference type="EMBL" id="VDL77321.1"/>
    </source>
</evidence>
<dbReference type="InterPro" id="IPR014044">
    <property type="entry name" value="CAP_dom"/>
</dbReference>
<accession>A0A0N4YBA9</accession>
<reference evidence="2 3" key="2">
    <citation type="submission" date="2018-11" db="EMBL/GenBank/DDBJ databases">
        <authorList>
            <consortium name="Pathogen Informatics"/>
        </authorList>
    </citation>
    <scope>NUCLEOTIDE SEQUENCE [LARGE SCALE GENOMIC DNA]</scope>
</reference>
<dbReference type="CDD" id="cd05380">
    <property type="entry name" value="CAP_euk"/>
    <property type="match status" value="2"/>
</dbReference>
<dbReference type="STRING" id="27835.A0A0N4YBA9"/>
<protein>
    <submittedName>
        <fullName evidence="4">SCP domain-containing protein</fullName>
    </submittedName>
</protein>
<feature type="domain" description="SCP" evidence="1">
    <location>
        <begin position="242"/>
        <end position="432"/>
    </location>
</feature>
<dbReference type="InterPro" id="IPR035940">
    <property type="entry name" value="CAP_sf"/>
</dbReference>
<dbReference type="SMR" id="A0A0N4YBA9"/>
<sequence>MISDFNCPSNLGQGDDTRAEFLKRHNNIRQNIAVGMLPVNLFAYFLGPAKNMYKLEWSCDLERIAKATIDKCQFKNVSTKYVYSTNKFAHSGFENVRAIEEAVYEWVQQIQMNDFGPKFQCHDKIREFCNMAYPTNTRVGCAYERCENDLLISCAYEEGKPVPFNPLLEVAAHYCVCKHYPDSNCDEDFMCTTKRNTTIEPLGPATIKTTTPTRATTTTAATPKLDVPKASCPHLKNVMTDKVRQVFLDTHNKWRSLVAKGKAEDPLSPGGYAPKASQMVKLCAECNSRSIEESASPKRATGHPSQYFRDPREAQWYDCTLEESSKQVAEKCKHQHSYGDYGENLFAGSFTGWDHDEVAEMAVDQWAGELKRFGVGDNLTYPTPDLTGHYAQVVWQHSTRVGCYINDKCFPDSPGWKTQAVCQYKPRGLRYTWEVYWKGEPCKKDSDCACYQCSCLADEGLCYDPNSMTQN</sequence>